<gene>
    <name evidence="4" type="ORF">Tci_100177</name>
</gene>
<sequence>MRYEIELYTQVVSSIHLRCIGRLYGDHGNDVMDVLKKNASLALPLILTRLKHKQEEWMRCRFDTKKVWAEIYAKNYHKSLYHRSFYFKQQDSKSVNAKALLAEIKETSKEKSIEDDIRQRIAPKKQNFIPHQEFKYSDLEIHEDLYELMKYFIEQIVQDAEKTSNHSALNGDGETENSLSSRASITAPEKSHRIFVPESHYKIEKEMNGGLSPNGYLKKSKLEVYRDPGVGSTRKFKTTIMNKNHYQNKHQNGGLQNGHNVDENGDDPGSESADVEDLFPEDHDTRVRVKILYTRLEEANEKSLVEKWRGSMIQHQMIHIQELLYSFLDGSGTIDNAKYEDECRAVLGTWSFPVFTLDKHTNKLINLLFTITMDDINNKLLGLYAYENLRSGERFADELYSGNASVIVNESKIFRFECASMESIRDSLAEE</sequence>
<organism evidence="4">
    <name type="scientific">Tanacetum cinerariifolium</name>
    <name type="common">Dalmatian daisy</name>
    <name type="synonym">Chrysanthemum cinerariifolium</name>
    <dbReference type="NCBI Taxonomy" id="118510"/>
    <lineage>
        <taxon>Eukaryota</taxon>
        <taxon>Viridiplantae</taxon>
        <taxon>Streptophyta</taxon>
        <taxon>Embryophyta</taxon>
        <taxon>Tracheophyta</taxon>
        <taxon>Spermatophyta</taxon>
        <taxon>Magnoliopsida</taxon>
        <taxon>eudicotyledons</taxon>
        <taxon>Gunneridae</taxon>
        <taxon>Pentapetalae</taxon>
        <taxon>asterids</taxon>
        <taxon>campanulids</taxon>
        <taxon>Asterales</taxon>
        <taxon>Asteraceae</taxon>
        <taxon>Asteroideae</taxon>
        <taxon>Anthemideae</taxon>
        <taxon>Anthemidinae</taxon>
        <taxon>Tanacetum</taxon>
    </lineage>
</organism>
<proteinExistence type="predicted"/>
<feature type="domain" description="Sin3 C-terminal" evidence="3">
    <location>
        <begin position="324"/>
        <end position="420"/>
    </location>
</feature>
<feature type="compositionally biased region" description="Polar residues" evidence="2">
    <location>
        <begin position="247"/>
        <end position="259"/>
    </location>
</feature>
<feature type="compositionally biased region" description="Acidic residues" evidence="2">
    <location>
        <begin position="263"/>
        <end position="276"/>
    </location>
</feature>
<dbReference type="GO" id="GO:0000122">
    <property type="term" value="P:negative regulation of transcription by RNA polymerase II"/>
    <property type="evidence" value="ECO:0007669"/>
    <property type="project" value="TreeGrafter"/>
</dbReference>
<accession>A0A699GM60</accession>
<evidence type="ECO:0000256" key="1">
    <source>
        <dbReference type="ARBA" id="ARBA00022491"/>
    </source>
</evidence>
<evidence type="ECO:0000256" key="2">
    <source>
        <dbReference type="SAM" id="MobiDB-lite"/>
    </source>
</evidence>
<dbReference type="GO" id="GO:0000118">
    <property type="term" value="C:histone deacetylase complex"/>
    <property type="evidence" value="ECO:0007669"/>
    <property type="project" value="TreeGrafter"/>
</dbReference>
<evidence type="ECO:0000313" key="4">
    <source>
        <dbReference type="EMBL" id="GEV28200.1"/>
    </source>
</evidence>
<feature type="region of interest" description="Disordered" evidence="2">
    <location>
        <begin position="164"/>
        <end position="187"/>
    </location>
</feature>
<dbReference type="GO" id="GO:0003714">
    <property type="term" value="F:transcription corepressor activity"/>
    <property type="evidence" value="ECO:0007669"/>
    <property type="project" value="InterPro"/>
</dbReference>
<dbReference type="Pfam" id="PF16879">
    <property type="entry name" value="Sin3a_C"/>
    <property type="match status" value="1"/>
</dbReference>
<dbReference type="InterPro" id="IPR039774">
    <property type="entry name" value="Sin3-like"/>
</dbReference>
<protein>
    <recommendedName>
        <fullName evidence="3">Sin3 C-terminal domain-containing protein</fullName>
    </recommendedName>
</protein>
<feature type="region of interest" description="Disordered" evidence="2">
    <location>
        <begin position="247"/>
        <end position="276"/>
    </location>
</feature>
<dbReference type="PANTHER" id="PTHR12346">
    <property type="entry name" value="SIN3B-RELATED"/>
    <property type="match status" value="1"/>
</dbReference>
<reference evidence="4" key="1">
    <citation type="journal article" date="2019" name="Sci. Rep.">
        <title>Draft genome of Tanacetum cinerariifolium, the natural source of mosquito coil.</title>
        <authorList>
            <person name="Yamashiro T."/>
            <person name="Shiraishi A."/>
            <person name="Satake H."/>
            <person name="Nakayama K."/>
        </authorList>
    </citation>
    <scope>NUCLEOTIDE SEQUENCE</scope>
</reference>
<comment type="caution">
    <text evidence="4">The sequence shown here is derived from an EMBL/GenBank/DDBJ whole genome shotgun (WGS) entry which is preliminary data.</text>
</comment>
<dbReference type="EMBL" id="BKCJ010019253">
    <property type="protein sequence ID" value="GEV28200.1"/>
    <property type="molecule type" value="Genomic_DNA"/>
</dbReference>
<evidence type="ECO:0000259" key="3">
    <source>
        <dbReference type="Pfam" id="PF16879"/>
    </source>
</evidence>
<dbReference type="InterPro" id="IPR031693">
    <property type="entry name" value="Sin3_C"/>
</dbReference>
<name>A0A699GM60_TANCI</name>
<keyword evidence="1" id="KW-0678">Repressor</keyword>
<dbReference type="PANTHER" id="PTHR12346:SF0">
    <property type="entry name" value="SIN3A, ISOFORM G"/>
    <property type="match status" value="1"/>
</dbReference>
<dbReference type="GO" id="GO:0000785">
    <property type="term" value="C:chromatin"/>
    <property type="evidence" value="ECO:0007669"/>
    <property type="project" value="TreeGrafter"/>
</dbReference>
<dbReference type="AlphaFoldDB" id="A0A699GM60"/>